<dbReference type="GO" id="GO:0005524">
    <property type="term" value="F:ATP binding"/>
    <property type="evidence" value="ECO:0007669"/>
    <property type="project" value="InterPro"/>
</dbReference>
<gene>
    <name evidence="3" type="ORF">FHS88_000704</name>
</gene>
<dbReference type="InterPro" id="IPR001650">
    <property type="entry name" value="Helicase_C-like"/>
</dbReference>
<dbReference type="GO" id="GO:0003677">
    <property type="term" value="F:DNA binding"/>
    <property type="evidence" value="ECO:0007669"/>
    <property type="project" value="InterPro"/>
</dbReference>
<dbReference type="Gene3D" id="3.40.50.300">
    <property type="entry name" value="P-loop containing nucleotide triphosphate hydrolases"/>
    <property type="match status" value="2"/>
</dbReference>
<evidence type="ECO:0000259" key="2">
    <source>
        <dbReference type="PROSITE" id="PS51194"/>
    </source>
</evidence>
<reference evidence="3 4" key="1">
    <citation type="submission" date="2020-08" db="EMBL/GenBank/DDBJ databases">
        <title>Genomic Encyclopedia of Type Strains, Phase IV (KMG-IV): sequencing the most valuable type-strain genomes for metagenomic binning, comparative biology and taxonomic classification.</title>
        <authorList>
            <person name="Goeker M."/>
        </authorList>
    </citation>
    <scope>NUCLEOTIDE SEQUENCE [LARGE SCALE GENOMIC DNA]</scope>
    <source>
        <strain evidence="3 4">DSM 25895</strain>
    </source>
</reference>
<dbReference type="PROSITE" id="PS51194">
    <property type="entry name" value="HELICASE_CTER"/>
    <property type="match status" value="1"/>
</dbReference>
<dbReference type="Proteomes" id="UP000562254">
    <property type="component" value="Unassembled WGS sequence"/>
</dbReference>
<dbReference type="InterPro" id="IPR027417">
    <property type="entry name" value="P-loop_NTPase"/>
</dbReference>
<evidence type="ECO:0000259" key="1">
    <source>
        <dbReference type="PROSITE" id="PS51192"/>
    </source>
</evidence>
<dbReference type="InterPro" id="IPR006935">
    <property type="entry name" value="Helicase/UvrB_N"/>
</dbReference>
<dbReference type="GO" id="GO:0016787">
    <property type="term" value="F:hydrolase activity"/>
    <property type="evidence" value="ECO:0007669"/>
    <property type="project" value="InterPro"/>
</dbReference>
<dbReference type="SMART" id="SM00487">
    <property type="entry name" value="DEXDc"/>
    <property type="match status" value="1"/>
</dbReference>
<evidence type="ECO:0000313" key="3">
    <source>
        <dbReference type="EMBL" id="MBB5688588.1"/>
    </source>
</evidence>
<keyword evidence="3" id="KW-0347">Helicase</keyword>
<organism evidence="3 4">
    <name type="scientific">Neoroseomonas alkaliterrae</name>
    <dbReference type="NCBI Taxonomy" id="1452450"/>
    <lineage>
        <taxon>Bacteria</taxon>
        <taxon>Pseudomonadati</taxon>
        <taxon>Pseudomonadota</taxon>
        <taxon>Alphaproteobacteria</taxon>
        <taxon>Acetobacterales</taxon>
        <taxon>Acetobacteraceae</taxon>
        <taxon>Neoroseomonas</taxon>
    </lineage>
</organism>
<dbReference type="SUPFAM" id="SSF52540">
    <property type="entry name" value="P-loop containing nucleoside triphosphate hydrolases"/>
    <property type="match status" value="1"/>
</dbReference>
<dbReference type="SMART" id="SM00490">
    <property type="entry name" value="HELICc"/>
    <property type="match status" value="1"/>
</dbReference>
<dbReference type="EMBL" id="JACIJE010000002">
    <property type="protein sequence ID" value="MBB5688588.1"/>
    <property type="molecule type" value="Genomic_DNA"/>
</dbReference>
<evidence type="ECO:0000313" key="4">
    <source>
        <dbReference type="Proteomes" id="UP000562254"/>
    </source>
</evidence>
<dbReference type="InterPro" id="IPR050742">
    <property type="entry name" value="Helicase_Restrict-Modif_Enz"/>
</dbReference>
<keyword evidence="3" id="KW-0547">Nucleotide-binding</keyword>
<keyword evidence="3" id="KW-0067">ATP-binding</keyword>
<protein>
    <submittedName>
        <fullName evidence="3">Superfamily II DNA or RNA helicase</fullName>
    </submittedName>
</protein>
<dbReference type="RefSeq" id="WP_184481397.1">
    <property type="nucleotide sequence ID" value="NZ_JACIJE010000002.1"/>
</dbReference>
<dbReference type="InterPro" id="IPR014001">
    <property type="entry name" value="Helicase_ATP-bd"/>
</dbReference>
<name>A0A840XJC0_9PROT</name>
<comment type="caution">
    <text evidence="3">The sequence shown here is derived from an EMBL/GenBank/DDBJ whole genome shotgun (WGS) entry which is preliminary data.</text>
</comment>
<dbReference type="PANTHER" id="PTHR47396">
    <property type="entry name" value="TYPE I RESTRICTION ENZYME ECOKI R PROTEIN"/>
    <property type="match status" value="1"/>
</dbReference>
<dbReference type="GO" id="GO:0005829">
    <property type="term" value="C:cytosol"/>
    <property type="evidence" value="ECO:0007669"/>
    <property type="project" value="TreeGrafter"/>
</dbReference>
<feature type="domain" description="Helicase C-terminal" evidence="2">
    <location>
        <begin position="221"/>
        <end position="372"/>
    </location>
</feature>
<keyword evidence="4" id="KW-1185">Reference proteome</keyword>
<accession>A0A840XJC0</accession>
<dbReference type="InterPro" id="IPR018886">
    <property type="entry name" value="UPF0547"/>
</dbReference>
<dbReference type="Pfam" id="PF10571">
    <property type="entry name" value="UPF0547"/>
    <property type="match status" value="1"/>
</dbReference>
<dbReference type="AlphaFoldDB" id="A0A840XJC0"/>
<dbReference type="Pfam" id="PF00271">
    <property type="entry name" value="Helicase_C"/>
    <property type="match status" value="1"/>
</dbReference>
<dbReference type="PANTHER" id="PTHR47396:SF1">
    <property type="entry name" value="ATP-DEPENDENT HELICASE IRC3-RELATED"/>
    <property type="match status" value="1"/>
</dbReference>
<keyword evidence="3" id="KW-0378">Hydrolase</keyword>
<sequence>MIPRDYQRAAVAAARAKTATEGNTLVALPVGAGKTVVAGFYIGEEAAAEPGARILVLQHTDELIEQNRATIGRVAGLSASVVKAERDDWSGQVVFGSVQTLARSARRARMGQVSHLVIDECHRAAADSYQAIIADARAANPKVKLLGLSATPERGDGRSLRKTFSNIAFHLPISALIAQGILVPPRTFTIDVGVSDDLDQVGATAGEYDMDAAARVLNRAVVNEAVVEHWRERAGDRRTIAFCATVAHAEAVAAAFRAAGITAETVTGEMPAKERAALLARFDRGEVQVVTNCMVLTEGFDSQPVGCIVVLRPMLHRGTFIQAIGRGLRKVDPERFPGVVKTDCVVLDFAGAAQRHGSIEHDGMLSEEEEAEPGQAPYKTCPDCEAEVPLGTLACPFCGHVWERKLREKRPLQCFGLTEIDLLDRSPFRWWDMHGDGHAMIASGFDAWAGVFFDGEHWHAVGKLRQGRLRHLGVGERAQVLAGADDFLRQAETGAAATKSRLWLNHPASPRQRELLVKAGDADPALDFGLSKYAANCRLNFLWHRPQILAAVFPGGLGRAA</sequence>
<dbReference type="GO" id="GO:0004386">
    <property type="term" value="F:helicase activity"/>
    <property type="evidence" value="ECO:0007669"/>
    <property type="project" value="UniProtKB-KW"/>
</dbReference>
<proteinExistence type="predicted"/>
<dbReference type="Pfam" id="PF04851">
    <property type="entry name" value="ResIII"/>
    <property type="match status" value="1"/>
</dbReference>
<dbReference type="PROSITE" id="PS51192">
    <property type="entry name" value="HELICASE_ATP_BIND_1"/>
    <property type="match status" value="1"/>
</dbReference>
<feature type="domain" description="Helicase ATP-binding" evidence="1">
    <location>
        <begin position="15"/>
        <end position="170"/>
    </location>
</feature>